<reference evidence="1 2" key="1">
    <citation type="journal article" date="2023" name="Science">
        <title>Complex scaffold remodeling in plant triterpene biosynthesis.</title>
        <authorList>
            <person name="De La Pena R."/>
            <person name="Hodgson H."/>
            <person name="Liu J.C."/>
            <person name="Stephenson M.J."/>
            <person name="Martin A.C."/>
            <person name="Owen C."/>
            <person name="Harkess A."/>
            <person name="Leebens-Mack J."/>
            <person name="Jimenez L.E."/>
            <person name="Osbourn A."/>
            <person name="Sattely E.S."/>
        </authorList>
    </citation>
    <scope>NUCLEOTIDE SEQUENCE [LARGE SCALE GENOMIC DNA]</scope>
    <source>
        <strain evidence="2">cv. JPN11</strain>
        <tissue evidence="1">Leaf</tissue>
    </source>
</reference>
<evidence type="ECO:0000313" key="1">
    <source>
        <dbReference type="EMBL" id="KAJ4706585.1"/>
    </source>
</evidence>
<protein>
    <submittedName>
        <fullName evidence="1">Uncharacterized protein</fullName>
    </submittedName>
</protein>
<organism evidence="1 2">
    <name type="scientific">Melia azedarach</name>
    <name type="common">Chinaberry tree</name>
    <dbReference type="NCBI Taxonomy" id="155640"/>
    <lineage>
        <taxon>Eukaryota</taxon>
        <taxon>Viridiplantae</taxon>
        <taxon>Streptophyta</taxon>
        <taxon>Embryophyta</taxon>
        <taxon>Tracheophyta</taxon>
        <taxon>Spermatophyta</taxon>
        <taxon>Magnoliopsida</taxon>
        <taxon>eudicotyledons</taxon>
        <taxon>Gunneridae</taxon>
        <taxon>Pentapetalae</taxon>
        <taxon>rosids</taxon>
        <taxon>malvids</taxon>
        <taxon>Sapindales</taxon>
        <taxon>Meliaceae</taxon>
        <taxon>Melia</taxon>
    </lineage>
</organism>
<sequence>MGDLSYCSSLLAAVSSLSLYLPSQLVDASSPSTTFIRRISLQHSALENSHGSSFRNWSQSDNCNLRLTSIAIAPNQSFVLFVSLLVAAFAYRSSKHSENEVLLYVYLPVTFIIFCFCSASNN</sequence>
<dbReference type="EMBL" id="CM051404">
    <property type="protein sequence ID" value="KAJ4706585.1"/>
    <property type="molecule type" value="Genomic_DNA"/>
</dbReference>
<accession>A0ACC1X562</accession>
<proteinExistence type="predicted"/>
<comment type="caution">
    <text evidence="1">The sequence shown here is derived from an EMBL/GenBank/DDBJ whole genome shotgun (WGS) entry which is preliminary data.</text>
</comment>
<dbReference type="Proteomes" id="UP001164539">
    <property type="component" value="Chromosome 11"/>
</dbReference>
<name>A0ACC1X562_MELAZ</name>
<keyword evidence="2" id="KW-1185">Reference proteome</keyword>
<gene>
    <name evidence="1" type="ORF">OWV82_020217</name>
</gene>
<evidence type="ECO:0000313" key="2">
    <source>
        <dbReference type="Proteomes" id="UP001164539"/>
    </source>
</evidence>